<keyword evidence="2 10" id="KW-0328">Glycosyltransferase</keyword>
<comment type="caution">
    <text evidence="10">The sequence shown here is derived from an EMBL/GenBank/DDBJ whole genome shotgun (WGS) entry which is preliminary data.</text>
</comment>
<dbReference type="InterPro" id="IPR049829">
    <property type="entry name" value="MptA/B-like"/>
</dbReference>
<accession>A0ABP7D7L3</accession>
<dbReference type="RefSeq" id="WP_345153864.1">
    <property type="nucleotide sequence ID" value="NZ_BAABEO010000028.1"/>
</dbReference>
<feature type="transmembrane region" description="Helical" evidence="9">
    <location>
        <begin position="36"/>
        <end position="58"/>
    </location>
</feature>
<evidence type="ECO:0000256" key="1">
    <source>
        <dbReference type="ARBA" id="ARBA00004141"/>
    </source>
</evidence>
<feature type="transmembrane region" description="Helical" evidence="9">
    <location>
        <begin position="452"/>
        <end position="471"/>
    </location>
</feature>
<evidence type="ECO:0000256" key="2">
    <source>
        <dbReference type="ARBA" id="ARBA00022676"/>
    </source>
</evidence>
<comment type="subcellular location">
    <subcellularLocation>
        <location evidence="1">Membrane</location>
        <topology evidence="1">Multi-pass membrane protein</topology>
    </subcellularLocation>
</comment>
<organism evidence="10 11">
    <name type="scientific">Arthrobacter ginkgonis</name>
    <dbReference type="NCBI Taxonomy" id="1630594"/>
    <lineage>
        <taxon>Bacteria</taxon>
        <taxon>Bacillati</taxon>
        <taxon>Actinomycetota</taxon>
        <taxon>Actinomycetes</taxon>
        <taxon>Micrococcales</taxon>
        <taxon>Micrococcaceae</taxon>
        <taxon>Arthrobacter</taxon>
    </lineage>
</organism>
<evidence type="ECO:0000313" key="10">
    <source>
        <dbReference type="EMBL" id="GAA3700329.1"/>
    </source>
</evidence>
<evidence type="ECO:0000256" key="4">
    <source>
        <dbReference type="ARBA" id="ARBA00022692"/>
    </source>
</evidence>
<reference evidence="11" key="1">
    <citation type="journal article" date="2019" name="Int. J. Syst. Evol. Microbiol.">
        <title>The Global Catalogue of Microorganisms (GCM) 10K type strain sequencing project: providing services to taxonomists for standard genome sequencing and annotation.</title>
        <authorList>
            <consortium name="The Broad Institute Genomics Platform"/>
            <consortium name="The Broad Institute Genome Sequencing Center for Infectious Disease"/>
            <person name="Wu L."/>
            <person name="Ma J."/>
        </authorList>
    </citation>
    <scope>NUCLEOTIDE SEQUENCE [LARGE SCALE GENOMIC DNA]</scope>
    <source>
        <strain evidence="11">JCM 30742</strain>
    </source>
</reference>
<feature type="transmembrane region" description="Helical" evidence="9">
    <location>
        <begin position="353"/>
        <end position="371"/>
    </location>
</feature>
<feature type="transmembrane region" description="Helical" evidence="9">
    <location>
        <begin position="317"/>
        <end position="341"/>
    </location>
</feature>
<keyword evidence="6 9" id="KW-0472">Membrane</keyword>
<evidence type="ECO:0000313" key="11">
    <source>
        <dbReference type="Proteomes" id="UP001500752"/>
    </source>
</evidence>
<feature type="transmembrane region" description="Helical" evidence="9">
    <location>
        <begin position="413"/>
        <end position="432"/>
    </location>
</feature>
<protein>
    <submittedName>
        <fullName evidence="10">Polyprenol phosphomannose-dependent alpha 1,6 mannosyltransferase MptB</fullName>
    </submittedName>
</protein>
<evidence type="ECO:0000256" key="7">
    <source>
        <dbReference type="ARBA" id="ARBA00043987"/>
    </source>
</evidence>
<dbReference type="GO" id="GO:0016757">
    <property type="term" value="F:glycosyltransferase activity"/>
    <property type="evidence" value="ECO:0007669"/>
    <property type="project" value="UniProtKB-KW"/>
</dbReference>
<dbReference type="Proteomes" id="UP001500752">
    <property type="component" value="Unassembled WGS sequence"/>
</dbReference>
<feature type="transmembrane region" description="Helical" evidence="9">
    <location>
        <begin position="281"/>
        <end position="305"/>
    </location>
</feature>
<feature type="transmembrane region" description="Helical" evidence="9">
    <location>
        <begin position="120"/>
        <end position="139"/>
    </location>
</feature>
<feature type="transmembrane region" description="Helical" evidence="9">
    <location>
        <begin position="205"/>
        <end position="222"/>
    </location>
</feature>
<evidence type="ECO:0000256" key="8">
    <source>
        <dbReference type="SAM" id="MobiDB-lite"/>
    </source>
</evidence>
<name>A0ABP7D7L3_9MICC</name>
<feature type="compositionally biased region" description="Pro residues" evidence="8">
    <location>
        <begin position="531"/>
        <end position="542"/>
    </location>
</feature>
<keyword evidence="5 9" id="KW-1133">Transmembrane helix</keyword>
<keyword evidence="11" id="KW-1185">Reference proteome</keyword>
<evidence type="ECO:0000256" key="3">
    <source>
        <dbReference type="ARBA" id="ARBA00022679"/>
    </source>
</evidence>
<feature type="transmembrane region" description="Helical" evidence="9">
    <location>
        <begin position="478"/>
        <end position="496"/>
    </location>
</feature>
<evidence type="ECO:0000256" key="6">
    <source>
        <dbReference type="ARBA" id="ARBA00023136"/>
    </source>
</evidence>
<feature type="transmembrane region" description="Helical" evidence="9">
    <location>
        <begin position="181"/>
        <end position="199"/>
    </location>
</feature>
<feature type="transmembrane region" description="Helical" evidence="9">
    <location>
        <begin position="383"/>
        <end position="401"/>
    </location>
</feature>
<gene>
    <name evidence="10" type="primary">mptB</name>
    <name evidence="10" type="ORF">GCM10023081_41320</name>
</gene>
<proteinExistence type="inferred from homology"/>
<feature type="region of interest" description="Disordered" evidence="8">
    <location>
        <begin position="521"/>
        <end position="568"/>
    </location>
</feature>
<keyword evidence="4 9" id="KW-0812">Transmembrane</keyword>
<comment type="similarity">
    <text evidence="7">Belongs to the MptA/B family.</text>
</comment>
<evidence type="ECO:0000256" key="9">
    <source>
        <dbReference type="SAM" id="Phobius"/>
    </source>
</evidence>
<feature type="transmembrane region" description="Helical" evidence="9">
    <location>
        <begin position="79"/>
        <end position="100"/>
    </location>
</feature>
<evidence type="ECO:0000256" key="5">
    <source>
        <dbReference type="ARBA" id="ARBA00022989"/>
    </source>
</evidence>
<dbReference type="EMBL" id="BAABEO010000028">
    <property type="protein sequence ID" value="GAA3700329.1"/>
    <property type="molecule type" value="Genomic_DNA"/>
</dbReference>
<sequence>MAATVRRTSASLRSRLEALPALRRLAGGDEPETGVVLAQGLVASVMIVVGSWGVGWLASSQLSIFARTVFLNPLRVEPAGVIACTLLLAFGSMLLCRSWLRLGQRGGWGPAAMPTVRRAVLLWGAPLLLSFPIFSRDVYSYIGQGRLLHAGLSPYENWISQLPGWFAEGSDSLWAESPSPYGPLFLLGAQAVYFFTGGVPEAGVLLFRLFAAAGVLLCLKVLPQLAARLGSEPAWALWISVANPLFLLNMVAGVHNDAVMLGVLLWAFLLVFRGRRLAGVLAASVAIAIKPIVVLALPFLGLAMLPRDAGLGRRIRAWTFTAVVAGGALAFFGWASGLWFGWIKAMATAGSAAFPYAPVGLLGLAVGWIGSLAGGDLNDIAEVVYALFKVAAIGLTAWLALRRPADPPVLACAYALTAAVVLAPIIQPWYLLWLAPLFAASRVYDGAWVRSWYILTLVLVLVGVVDQLSVAQWIDLTVVRLIAAAVGLAYLAYIVFVDPRTATMFGSGRFAARFRKRFTRRAAGQGDDPENPGPRTPEPVTPAPNGANPKTPNPKTPNPRNKRNRTPA</sequence>
<keyword evidence="3" id="KW-0808">Transferase</keyword>
<dbReference type="Pfam" id="PF26314">
    <property type="entry name" value="MptA_B_family"/>
    <property type="match status" value="1"/>
</dbReference>
<dbReference type="NCBIfam" id="NF038066">
    <property type="entry name" value="MptB"/>
    <property type="match status" value="1"/>
</dbReference>